<protein>
    <submittedName>
        <fullName evidence="1">Uncharacterized protein</fullName>
    </submittedName>
</protein>
<dbReference type="EMBL" id="JADBGQ010000006">
    <property type="protein sequence ID" value="KAG5392720.1"/>
    <property type="molecule type" value="Genomic_DNA"/>
</dbReference>
<dbReference type="Proteomes" id="UP000823674">
    <property type="component" value="Chromosome A06"/>
</dbReference>
<evidence type="ECO:0000313" key="2">
    <source>
        <dbReference type="Proteomes" id="UP000823674"/>
    </source>
</evidence>
<evidence type="ECO:0000313" key="1">
    <source>
        <dbReference type="EMBL" id="KAG5392720.1"/>
    </source>
</evidence>
<keyword evidence="2" id="KW-1185">Reference proteome</keyword>
<comment type="caution">
    <text evidence="1">The sequence shown here is derived from an EMBL/GenBank/DDBJ whole genome shotgun (WGS) entry which is preliminary data.</text>
</comment>
<name>A0ABQ7M314_BRACM</name>
<sequence>MVRGNVLASLRTSRQAFYGQNRSSSQLDGLFGFRADGPDPGQWRSVGVRPCSHGPLGFGTRPWAKSIMLGNLRSSMGDREQEKNMENTDTVQKARVAKGHELPRVLSYQRSRVTKGCEQPKGVSNQRVQVAKGYEHQEVRGPRGTRTERYEDQESQGLIGCLAYRIGLEAYSAVGSRPKAGSVKGWLVEDLGYGRQELRMVLVKPRSREGSVSERPCNVWLDDARDELVIVYETIKKLCVGSHVSK</sequence>
<reference evidence="1 2" key="1">
    <citation type="submission" date="2021-03" db="EMBL/GenBank/DDBJ databases">
        <authorList>
            <person name="King G.J."/>
            <person name="Bancroft I."/>
            <person name="Baten A."/>
            <person name="Bloomfield J."/>
            <person name="Borpatragohain P."/>
            <person name="He Z."/>
            <person name="Irish N."/>
            <person name="Irwin J."/>
            <person name="Liu K."/>
            <person name="Mauleon R.P."/>
            <person name="Moore J."/>
            <person name="Morris R."/>
            <person name="Ostergaard L."/>
            <person name="Wang B."/>
            <person name="Wells R."/>
        </authorList>
    </citation>
    <scope>NUCLEOTIDE SEQUENCE [LARGE SCALE GENOMIC DNA]</scope>
    <source>
        <strain evidence="1">R-o-18</strain>
        <tissue evidence="1">Leaf</tissue>
    </source>
</reference>
<organism evidence="1 2">
    <name type="scientific">Brassica rapa subsp. trilocularis</name>
    <dbReference type="NCBI Taxonomy" id="1813537"/>
    <lineage>
        <taxon>Eukaryota</taxon>
        <taxon>Viridiplantae</taxon>
        <taxon>Streptophyta</taxon>
        <taxon>Embryophyta</taxon>
        <taxon>Tracheophyta</taxon>
        <taxon>Spermatophyta</taxon>
        <taxon>Magnoliopsida</taxon>
        <taxon>eudicotyledons</taxon>
        <taxon>Gunneridae</taxon>
        <taxon>Pentapetalae</taxon>
        <taxon>rosids</taxon>
        <taxon>malvids</taxon>
        <taxon>Brassicales</taxon>
        <taxon>Brassicaceae</taxon>
        <taxon>Brassiceae</taxon>
        <taxon>Brassica</taxon>
    </lineage>
</organism>
<accession>A0ABQ7M314</accession>
<proteinExistence type="predicted"/>
<gene>
    <name evidence="1" type="primary">A06p027430.1_BraROA</name>
    <name evidence="1" type="ORF">IGI04_022683</name>
</gene>